<keyword evidence="2" id="KW-0808">Transferase</keyword>
<evidence type="ECO:0000313" key="3">
    <source>
        <dbReference type="Proteomes" id="UP000199227"/>
    </source>
</evidence>
<evidence type="ECO:0000313" key="2">
    <source>
        <dbReference type="EMBL" id="SFO93759.1"/>
    </source>
</evidence>
<gene>
    <name evidence="2" type="ORF">SAMN05216234_102100</name>
</gene>
<sequence>MKIHILYPFVDGPWGGANQFLKAIKNYFISLNAYTEDENKADIILFNSSPSALLLLLLSKVYKLKKQNPNLIVINRIDGPVFLIRNKDLEIDTSFYKFNYSICDGTIFQSNWSKDQNYRLGLEKNNFETTILNAPNPNIFNKNNKIPFNKNRKIKIIATSWSNNWKKGFKTYKWLDENLDFSKYEMTFVGNSPVEFKNIVYKKPMNSENLALELKQHDIFITASQKDPCSNSLIEALHCGLPAIGLNDGGHPEIIGKGGEVFDTKEEILKSIEKIVNNYENYQNNINLPTIDEVGKMYYEFLEMIYKEQQTGNYKPKKFSLVDNLVIKKTLILWKINEKIKGIISRFFR</sequence>
<dbReference type="SUPFAM" id="SSF53756">
    <property type="entry name" value="UDP-Glycosyltransferase/glycogen phosphorylase"/>
    <property type="match status" value="1"/>
</dbReference>
<dbReference type="Proteomes" id="UP000199227">
    <property type="component" value="Unassembled WGS sequence"/>
</dbReference>
<feature type="domain" description="Glycosyl transferase family 1" evidence="1">
    <location>
        <begin position="198"/>
        <end position="284"/>
    </location>
</feature>
<evidence type="ECO:0000259" key="1">
    <source>
        <dbReference type="Pfam" id="PF00534"/>
    </source>
</evidence>
<dbReference type="AlphaFoldDB" id="A0A1I5L8R4"/>
<accession>A0A1I5L8R4</accession>
<reference evidence="2 3" key="1">
    <citation type="submission" date="2016-10" db="EMBL/GenBank/DDBJ databases">
        <authorList>
            <person name="de Groot N.N."/>
        </authorList>
    </citation>
    <scope>NUCLEOTIDE SEQUENCE [LARGE SCALE GENOMIC DNA]</scope>
    <source>
        <strain evidence="2 3">EP1-55-1</strain>
    </source>
</reference>
<organism evidence="2 3">
    <name type="scientific">Hydrogenimonas thermophila</name>
    <dbReference type="NCBI Taxonomy" id="223786"/>
    <lineage>
        <taxon>Bacteria</taxon>
        <taxon>Pseudomonadati</taxon>
        <taxon>Campylobacterota</taxon>
        <taxon>Epsilonproteobacteria</taxon>
        <taxon>Campylobacterales</taxon>
        <taxon>Hydrogenimonadaceae</taxon>
        <taxon>Hydrogenimonas</taxon>
    </lineage>
</organism>
<dbReference type="STRING" id="223786.SAMN05216234_102100"/>
<keyword evidence="3" id="KW-1185">Reference proteome</keyword>
<dbReference type="OrthoDB" id="9790710at2"/>
<protein>
    <submittedName>
        <fullName evidence="2">Glycosyltransferase involved in cell wall bisynthesis</fullName>
    </submittedName>
</protein>
<dbReference type="EMBL" id="FOXB01000002">
    <property type="protein sequence ID" value="SFO93759.1"/>
    <property type="molecule type" value="Genomic_DNA"/>
</dbReference>
<dbReference type="InterPro" id="IPR001296">
    <property type="entry name" value="Glyco_trans_1"/>
</dbReference>
<dbReference type="Gene3D" id="3.40.50.2000">
    <property type="entry name" value="Glycogen Phosphorylase B"/>
    <property type="match status" value="2"/>
</dbReference>
<dbReference type="GO" id="GO:0016757">
    <property type="term" value="F:glycosyltransferase activity"/>
    <property type="evidence" value="ECO:0007669"/>
    <property type="project" value="InterPro"/>
</dbReference>
<name>A0A1I5L8R4_9BACT</name>
<proteinExistence type="predicted"/>
<dbReference type="Pfam" id="PF00534">
    <property type="entry name" value="Glycos_transf_1"/>
    <property type="match status" value="1"/>
</dbReference>
<dbReference type="RefSeq" id="WP_092910214.1">
    <property type="nucleotide sequence ID" value="NZ_CP136592.1"/>
</dbReference>